<keyword evidence="8" id="KW-1185">Reference proteome</keyword>
<evidence type="ECO:0000313" key="9">
    <source>
        <dbReference type="Proteomes" id="UP000568158"/>
    </source>
</evidence>
<dbReference type="InterPro" id="IPR019560">
    <property type="entry name" value="Mitochondrial_18_kDa_protein"/>
</dbReference>
<dbReference type="KEGG" id="bbrx:BRETT_001817"/>
<dbReference type="GeneID" id="64573741"/>
<reference evidence="7 8" key="1">
    <citation type="submission" date="2019-07" db="EMBL/GenBank/DDBJ databases">
        <authorList>
            <person name="Friedrich A."/>
            <person name="Schacherer J."/>
        </authorList>
    </citation>
    <scope>NUCLEOTIDE SEQUENCE [LARGE SCALE GENOMIC DNA]</scope>
</reference>
<dbReference type="EMBL" id="JABCYN010000031">
    <property type="protein sequence ID" value="KAF6009162.1"/>
    <property type="molecule type" value="Genomic_DNA"/>
</dbReference>
<name>A0A3F2Y409_DEKBR</name>
<dbReference type="GO" id="GO:0005739">
    <property type="term" value="C:mitochondrion"/>
    <property type="evidence" value="ECO:0007669"/>
    <property type="project" value="TreeGrafter"/>
</dbReference>
<dbReference type="RefSeq" id="XP_041135242.1">
    <property type="nucleotide sequence ID" value="XM_041280359.1"/>
</dbReference>
<proteinExistence type="inferred from homology"/>
<organism evidence="7 8">
    <name type="scientific">Dekkera bruxellensis</name>
    <name type="common">Brettanomyces custersii</name>
    <dbReference type="NCBI Taxonomy" id="5007"/>
    <lineage>
        <taxon>Eukaryota</taxon>
        <taxon>Fungi</taxon>
        <taxon>Dikarya</taxon>
        <taxon>Ascomycota</taxon>
        <taxon>Saccharomycotina</taxon>
        <taxon>Pichiomycetes</taxon>
        <taxon>Pichiales</taxon>
        <taxon>Pichiaceae</taxon>
        <taxon>Brettanomyces</taxon>
    </lineage>
</organism>
<dbReference type="GO" id="GO:0000266">
    <property type="term" value="P:mitochondrial fission"/>
    <property type="evidence" value="ECO:0007669"/>
    <property type="project" value="TreeGrafter"/>
</dbReference>
<dbReference type="AlphaFoldDB" id="A0A3F2Y409"/>
<dbReference type="Proteomes" id="UP000663131">
    <property type="component" value="Chromosome 4"/>
</dbReference>
<dbReference type="Proteomes" id="UP000568158">
    <property type="component" value="Unassembled WGS sequence"/>
</dbReference>
<evidence type="ECO:0000313" key="5">
    <source>
        <dbReference type="EMBL" id="KAF6009162.1"/>
    </source>
</evidence>
<dbReference type="Proteomes" id="UP000478008">
    <property type="component" value="Unassembled WGS sequence"/>
</dbReference>
<comment type="similarity">
    <text evidence="1">Belongs to the MTFP1 family.</text>
</comment>
<evidence type="ECO:0000256" key="2">
    <source>
        <dbReference type="ARBA" id="ARBA00017835"/>
    </source>
</evidence>
<protein>
    <recommendedName>
        <fullName evidence="2">Mitochondrial fission process protein 1</fullName>
    </recommendedName>
    <alternativeName>
        <fullName evidence="3">Mitochondrial 18 kDa protein</fullName>
    </alternativeName>
</protein>
<feature type="compositionally biased region" description="Basic and acidic residues" evidence="4">
    <location>
        <begin position="12"/>
        <end position="27"/>
    </location>
</feature>
<dbReference type="PANTHER" id="PTHR11001">
    <property type="entry name" value="MITOCHONDRIAL FISSION PROCESS PROTEIN 1"/>
    <property type="match status" value="1"/>
</dbReference>
<gene>
    <name evidence="6" type="ORF">BRETT_001817</name>
    <name evidence="7" type="ORF">DEBR0S2_04302G</name>
    <name evidence="5" type="ORF">HII12_003737</name>
</gene>
<dbReference type="EMBL" id="CABFWN010000002">
    <property type="protein sequence ID" value="VUG17326.1"/>
    <property type="molecule type" value="Genomic_DNA"/>
</dbReference>
<dbReference type="OMA" id="DVFTWQM"/>
<evidence type="ECO:0000313" key="8">
    <source>
        <dbReference type="Proteomes" id="UP000478008"/>
    </source>
</evidence>
<evidence type="ECO:0000256" key="4">
    <source>
        <dbReference type="SAM" id="MobiDB-lite"/>
    </source>
</evidence>
<evidence type="ECO:0000256" key="1">
    <source>
        <dbReference type="ARBA" id="ARBA00009224"/>
    </source>
</evidence>
<dbReference type="Pfam" id="PF10558">
    <property type="entry name" value="MTP18"/>
    <property type="match status" value="1"/>
</dbReference>
<evidence type="ECO:0000256" key="3">
    <source>
        <dbReference type="ARBA" id="ARBA00029631"/>
    </source>
</evidence>
<reference evidence="5 9" key="2">
    <citation type="journal article" date="2020" name="Appl. Microbiol. Biotechnol.">
        <title>Targeted gene deletion in Brettanomyces bruxellensis with an expression-free CRISPR-Cas9 system.</title>
        <authorList>
            <person name="Varela C."/>
            <person name="Bartel C."/>
            <person name="Onetto C."/>
            <person name="Borneman A."/>
        </authorList>
    </citation>
    <scope>NUCLEOTIDE SEQUENCE [LARGE SCALE GENOMIC DNA]</scope>
    <source>
        <strain evidence="5 9">AWRI1613</strain>
    </source>
</reference>
<dbReference type="OrthoDB" id="424969at2759"/>
<evidence type="ECO:0000313" key="6">
    <source>
        <dbReference type="EMBL" id="QOU18749.1"/>
    </source>
</evidence>
<reference evidence="6" key="3">
    <citation type="submission" date="2020-10" db="EMBL/GenBank/DDBJ databases">
        <authorList>
            <person name="Palmer J.M."/>
        </authorList>
    </citation>
    <scope>NUCLEOTIDE SEQUENCE</scope>
    <source>
        <strain evidence="6">UCD 2041</strain>
    </source>
</reference>
<sequence>MASKQPDTLELSEQHKQEEIEESKNPQKDVTSTDSAIRYTAYAKRITQIFRAAHRYVAYTSDIGESFRPVAHPVLVKLGYSISWIYVLGDISFETWRAKLRQQGSYYPGLMPWQPQPLSNDEAASQYNDLDWRLVGLKRALFQSIASMGLPALTIHTTVRYSVGVFKKSASKTLRSVGPVACGLAVVPLLPYVFDKPVEIILDKVFYGLFPRKGIKNE</sequence>
<dbReference type="PANTHER" id="PTHR11001:SF2">
    <property type="entry name" value="MITOCHONDRIAL FISSION PROCESS PROTEIN 1"/>
    <property type="match status" value="1"/>
</dbReference>
<reference evidence="6" key="4">
    <citation type="journal article" name="BMC Genomics">
        <title>New genome assemblies reveal patterns of domestication and adaptation across Brettanomyces (Dekkera) species.</title>
        <authorList>
            <person name="Roach M.J."/>
            <person name="Borneman A.R."/>
        </authorList>
    </citation>
    <scope>NUCLEOTIDE SEQUENCE</scope>
    <source>
        <strain evidence="6">UCD 2041</strain>
    </source>
</reference>
<dbReference type="EMBL" id="CP063132">
    <property type="protein sequence ID" value="QOU18749.1"/>
    <property type="molecule type" value="Genomic_DNA"/>
</dbReference>
<feature type="region of interest" description="Disordered" evidence="4">
    <location>
        <begin position="1"/>
        <end position="32"/>
    </location>
</feature>
<evidence type="ECO:0000313" key="7">
    <source>
        <dbReference type="EMBL" id="VUG17326.1"/>
    </source>
</evidence>
<accession>A0A3F2Y409</accession>